<dbReference type="GeneTree" id="ENSGT00940000154285"/>
<evidence type="ECO:0000259" key="4">
    <source>
        <dbReference type="PROSITE" id="PS50228"/>
    </source>
</evidence>
<accession>A0A3Q1EJR5</accession>
<reference evidence="5" key="1">
    <citation type="submission" date="2025-08" db="UniProtKB">
        <authorList>
            <consortium name="Ensembl"/>
        </authorList>
    </citation>
    <scope>IDENTIFICATION</scope>
</reference>
<evidence type="ECO:0000256" key="3">
    <source>
        <dbReference type="ARBA" id="ARBA00022737"/>
    </source>
</evidence>
<dbReference type="FunFam" id="2.60.120.740:FF:000003">
    <property type="entry name" value="Protein eva-1 homolog C"/>
    <property type="match status" value="1"/>
</dbReference>
<dbReference type="Ensembl" id="ENSAPOT00000009574.1">
    <property type="protein sequence ID" value="ENSAPOP00000004711.1"/>
    <property type="gene ID" value="ENSAPOG00000006326.1"/>
</dbReference>
<dbReference type="Pfam" id="PF02140">
    <property type="entry name" value="SUEL_Lectin"/>
    <property type="match status" value="1"/>
</dbReference>
<protein>
    <submittedName>
        <fullName evidence="5">L-rhamnose-binding lectin CSL3-like</fullName>
    </submittedName>
</protein>
<dbReference type="InterPro" id="IPR043159">
    <property type="entry name" value="Lectin_gal-bd_sf"/>
</dbReference>
<sequence>LILIYIHSCDWNHCCAIKASNWEFGDPCWGTHKYLDVTYKCIAIPERSNEIYSVTCEGSVAHLTCGYGRVLNIHWADYGRSDRTTCTATRPSYQTQDTCCSLPMSGRVGRRCDGRRSCSISASNSEFGDPCWGTYKYLEVTYTCDSP</sequence>
<dbReference type="PROSITE" id="PS50228">
    <property type="entry name" value="SUEL_LECTIN"/>
    <property type="match status" value="1"/>
</dbReference>
<proteinExistence type="predicted"/>
<reference evidence="5" key="2">
    <citation type="submission" date="2025-09" db="UniProtKB">
        <authorList>
            <consortium name="Ensembl"/>
        </authorList>
    </citation>
    <scope>IDENTIFICATION</scope>
</reference>
<organism evidence="5 6">
    <name type="scientific">Acanthochromis polyacanthus</name>
    <name type="common">spiny chromis</name>
    <dbReference type="NCBI Taxonomy" id="80966"/>
    <lineage>
        <taxon>Eukaryota</taxon>
        <taxon>Metazoa</taxon>
        <taxon>Chordata</taxon>
        <taxon>Craniata</taxon>
        <taxon>Vertebrata</taxon>
        <taxon>Euteleostomi</taxon>
        <taxon>Actinopterygii</taxon>
        <taxon>Neopterygii</taxon>
        <taxon>Teleostei</taxon>
        <taxon>Neoteleostei</taxon>
        <taxon>Acanthomorphata</taxon>
        <taxon>Ovalentaria</taxon>
        <taxon>Pomacentridae</taxon>
        <taxon>Acanthochromis</taxon>
    </lineage>
</organism>
<dbReference type="InterPro" id="IPR000922">
    <property type="entry name" value="Lectin_gal-bd_dom"/>
</dbReference>
<keyword evidence="6" id="KW-1185">Reference proteome</keyword>
<keyword evidence="1" id="KW-0348">Hemagglutinin</keyword>
<evidence type="ECO:0000313" key="5">
    <source>
        <dbReference type="Ensembl" id="ENSAPOP00000004711.1"/>
    </source>
</evidence>
<name>A0A3Q1EJR5_9TELE</name>
<feature type="domain" description="SUEL-type lectin" evidence="4">
    <location>
        <begin position="55"/>
        <end position="145"/>
    </location>
</feature>
<evidence type="ECO:0000256" key="2">
    <source>
        <dbReference type="ARBA" id="ARBA00022734"/>
    </source>
</evidence>
<dbReference type="STRING" id="80966.ENSAPOP00000004711"/>
<dbReference type="InParanoid" id="A0A3Q1EJR5"/>
<keyword evidence="2" id="KW-0430">Lectin</keyword>
<dbReference type="PANTHER" id="PTHR46780">
    <property type="entry name" value="PROTEIN EVA-1"/>
    <property type="match status" value="1"/>
</dbReference>
<keyword evidence="3" id="KW-0677">Repeat</keyword>
<evidence type="ECO:0000256" key="1">
    <source>
        <dbReference type="ARBA" id="ARBA00022546"/>
    </source>
</evidence>
<evidence type="ECO:0000313" key="6">
    <source>
        <dbReference type="Proteomes" id="UP000257200"/>
    </source>
</evidence>
<dbReference type="Gene3D" id="2.60.120.740">
    <property type="match status" value="2"/>
</dbReference>
<dbReference type="GO" id="GO:0030246">
    <property type="term" value="F:carbohydrate binding"/>
    <property type="evidence" value="ECO:0007669"/>
    <property type="project" value="UniProtKB-KW"/>
</dbReference>
<dbReference type="AlphaFoldDB" id="A0A3Q1EJR5"/>
<dbReference type="Proteomes" id="UP000257200">
    <property type="component" value="Unplaced"/>
</dbReference>